<dbReference type="RefSeq" id="WP_113648232.1">
    <property type="nucleotide sequence ID" value="NZ_QMHN01000005.1"/>
</dbReference>
<dbReference type="SUPFAM" id="SSF51735">
    <property type="entry name" value="NAD(P)-binding Rossmann-fold domains"/>
    <property type="match status" value="1"/>
</dbReference>
<keyword evidence="3" id="KW-1185">Reference proteome</keyword>
<dbReference type="InterPro" id="IPR036291">
    <property type="entry name" value="NAD(P)-bd_dom_sf"/>
</dbReference>
<organism evidence="2 3">
    <name type="scientific">Pedobacter chitinilyticus</name>
    <dbReference type="NCBI Taxonomy" id="2233776"/>
    <lineage>
        <taxon>Bacteria</taxon>
        <taxon>Pseudomonadati</taxon>
        <taxon>Bacteroidota</taxon>
        <taxon>Sphingobacteriia</taxon>
        <taxon>Sphingobacteriales</taxon>
        <taxon>Sphingobacteriaceae</taxon>
        <taxon>Pedobacter</taxon>
    </lineage>
</organism>
<dbReference type="EMBL" id="SAYW01000005">
    <property type="protein sequence ID" value="RWU05467.1"/>
    <property type="molecule type" value="Genomic_DNA"/>
</dbReference>
<dbReference type="Proteomes" id="UP000284120">
    <property type="component" value="Unassembled WGS sequence"/>
</dbReference>
<dbReference type="AlphaFoldDB" id="A0A3S3R4Z1"/>
<dbReference type="GO" id="GO:0005737">
    <property type="term" value="C:cytoplasm"/>
    <property type="evidence" value="ECO:0007669"/>
    <property type="project" value="TreeGrafter"/>
</dbReference>
<dbReference type="Gene3D" id="3.40.50.720">
    <property type="entry name" value="NAD(P)-binding Rossmann-like Domain"/>
    <property type="match status" value="1"/>
</dbReference>
<gene>
    <name evidence="2" type="ORF">DPV69_15050</name>
</gene>
<dbReference type="InterPro" id="IPR001509">
    <property type="entry name" value="Epimerase_deHydtase"/>
</dbReference>
<protein>
    <submittedName>
        <fullName evidence="2">NAD-dependent epimerase/dehydratase family protein</fullName>
    </submittedName>
</protein>
<feature type="domain" description="NAD-dependent epimerase/dehydratase" evidence="1">
    <location>
        <begin position="2"/>
        <end position="209"/>
    </location>
</feature>
<dbReference type="PANTHER" id="PTHR48079">
    <property type="entry name" value="PROTEIN YEEZ"/>
    <property type="match status" value="1"/>
</dbReference>
<sequence>MILLTGANGFLGRAIFGAPRTQDRISLGRKYSDVICDLSLQIPHIPSVNVVIHSAGKAHSVPKTESEKQEFFNVNAIGTENLLKGLERAPSLPKSFIFISSVSVYGMESGTDIDEEQPLNASDPYGQSKIQAEQIVADWCAKNNVVCGILRLPLLVGANPPGNLGAMIKGIRKGYYFNIAGGKARKSMVMAEDVAKILPKLAETGGVYNLTDGYHPNFDELSKHVANQLGKKYVSNMPKSIAMGLAKIGDLLPEFPLNSKKLHKITADLTFNDDKARSVLGWSPRSVLDAFKI</sequence>
<comment type="caution">
    <text evidence="2">The sequence shown here is derived from an EMBL/GenBank/DDBJ whole genome shotgun (WGS) entry which is preliminary data.</text>
</comment>
<name>A0A3S3R4Z1_9SPHI</name>
<dbReference type="OrthoDB" id="329806at2"/>
<dbReference type="PANTHER" id="PTHR48079:SF6">
    <property type="entry name" value="NAD(P)-BINDING DOMAIN-CONTAINING PROTEIN-RELATED"/>
    <property type="match status" value="1"/>
</dbReference>
<evidence type="ECO:0000313" key="2">
    <source>
        <dbReference type="EMBL" id="RWU05467.1"/>
    </source>
</evidence>
<proteinExistence type="predicted"/>
<reference evidence="2 3" key="1">
    <citation type="submission" date="2018-06" db="EMBL/GenBank/DDBJ databases">
        <title>Pedobacter endophyticus sp. nov., an endophytic bacterium isolated from a leaf of Triticum aestivum.</title>
        <authorList>
            <person name="Zhang L."/>
        </authorList>
    </citation>
    <scope>NUCLEOTIDE SEQUENCE [LARGE SCALE GENOMIC DNA]</scope>
    <source>
        <strain evidence="2 3">CM134L-2</strain>
    </source>
</reference>
<dbReference type="InterPro" id="IPR051783">
    <property type="entry name" value="NAD(P)-dependent_oxidoreduct"/>
</dbReference>
<dbReference type="Pfam" id="PF01370">
    <property type="entry name" value="Epimerase"/>
    <property type="match status" value="1"/>
</dbReference>
<dbReference type="GO" id="GO:0004029">
    <property type="term" value="F:aldehyde dehydrogenase (NAD+) activity"/>
    <property type="evidence" value="ECO:0007669"/>
    <property type="project" value="TreeGrafter"/>
</dbReference>
<accession>A0A3S3R4Z1</accession>
<evidence type="ECO:0000259" key="1">
    <source>
        <dbReference type="Pfam" id="PF01370"/>
    </source>
</evidence>
<evidence type="ECO:0000313" key="3">
    <source>
        <dbReference type="Proteomes" id="UP000284120"/>
    </source>
</evidence>